<dbReference type="GO" id="GO:0016020">
    <property type="term" value="C:membrane"/>
    <property type="evidence" value="ECO:0007669"/>
    <property type="project" value="UniProtKB-SubCell"/>
</dbReference>
<dbReference type="Pfam" id="PF01369">
    <property type="entry name" value="Sec7"/>
    <property type="match status" value="1"/>
</dbReference>
<sequence>MFITEKLFGSRRNDEEDGTANGFFIQTQLLPLLIQLQKETRGRRFREIQAPLQEALTALLAFQSEEWPPKKRNETSDDKRQIDEDAIEVSTTATDVSEVSEASVEEESSTVDVPDQNAPDDNVQIKEPMHESVIAVCEALMSVVTHPSRTPTVCELALDGITRLVNKGYVSGRAGSSREEASEQSLLHRILDSVTKCNEMTATVVQAAVLSTLRAILTSPRCGVHENALLTVLRTTFHVYLVVNDDANKEMARETLQDILRVAFTRMEEFDQKHQGWKPKQQSGPVLDDEGDDADCVTSQSKATQLFSSQEEKEATLPDSAAFPSQYHSDCYALFRILCKMSSKELPADTADEPDRARLLFVSSQTQTDPLALNSKILALECILVALESHCGPAFCQSDRFGHLVQHYLCVSLLKNCVSHHTQIAFVSQKIFVVLIHKFKGQLKEEIAVFLSNVFLRVLDSPNMSFKQKAVVLESLRGLCGNPFLLTQIFLHYDCDFDAPNLYKDIVHSLTKLGGKATSSTPPVNKKEAEQEFELSLAGMEVLVTILKAFLQALGLNVDREEDADDLAGGKIREMLNLNVKLASQNNHTGSGNKQTSGESVASSDVLSQAALPNAAKVVETESSAEGAGRIVDAFETKRKAEQNFEIGAVKFTLSLKNGLLFFIENNFVDLDARAIARFFLVNRDKLDKTQMGEALGREPDAAFVKEEGVDADKGGPGFWLRILHHYVDAQEFTGLMFDDAIRSFLSGFRLPGEAQKIDRIMEKFAERFTAQNPEVFPSADTAFILAFSVIMLNTDLHNPSIKPEKRMTADSFVKNNRGIGENGSDLPEDFLKAIFERIKERPFSLKEDDLARERAGFQTPRQIFDASTFFDGSALFGAADTEEKKRERFKQERDEMMAATQKLIRQRPASSEKSSLDASKLTDSIPPGDVIKPMFDVTWGPMIGILSQVLECSDDWRMVSVCLHGFQYAVKLASPNHMSLTRDTFVSSLAKFTFLGSIKEMKQKNVESIRTLLEIAISDGEHLGDSWGSVLQCISQLARLRLSASGLDSDETFLIEKEKLKPSPTATKMGGFFRSSSSRSQQFKIDSARETEEMNGRAVLESIQEVLIDKVFSSTVNLSARSLAHFISQLIVVSSTEIDGSSHRSIAGVESLSGTAAMSDASRRGKGDGPSIFSLQRLVDVADYNMDVRPRLVWAQVWELMADYFAQNACHSNAMVSVFAIDSLKQLSFKFLDKPELAEFNFQRLFLNPFLVVMENKNSREDIRDLVLQCVDNIIRTKACNLRSGWKVIFSIITCSANDPSEKIEALGIAILQRLLDEHLDDVFRVEGCTDALQENANLTITEKRHRNVHAEDFVNLCKTSLSFVIKEESDLPRSVGLSMRALCHTAIYADLLAARRVLPPETSVQFDNEVGLGFTYSGLSQKEALEMVLWRPIFDGLAKGVQILARGDEGGFGCLIARSSLLAIRAILLRHYDIFTASQHAVILDQTIIPCFQAAVENDKSHVIRIISESPTVSNVDFVETPLPPPPPFDDPKLSLFGEMTSQKRKLGPAELMLEASFTDLRHGGDGDLRFAYELAKRDDVASYENSVQPFPDSWIATTAVFALGLLTDVTSLILTEMPVSDIGTLWPIIAQVYKLWFVGKQSPQTWHPCEALIRISCQEMGRLSERILEKRRSEFWMSLLSSIYHDLLKESRASQENGHRDLLTRKEAGVARPAMPSPAGQLSSGVGSKIETVYGIGDIVEIRQSETDKEPEILVITLQWNATLFFTRKKEQNIEHNEESNDIESLETEQAPPMAYYEATVPFLKVRCIGAFCLNQAILSTLPLLIPKSTDHELVSSLLQGVLESRNIAADLSADENIATAFQESLVSDWGDGVAMPDIESAARESLHHGSAVFFLAQEAVAAKAAVQLLSMLYVCPSMENGWSKPDFAEPFLLEFFQDTMQKFLDSEYLQGHLVDPNAWRYAGERSGKPALYCTYFVPVIKELLKMVNDMSMGQLDRHKQIYFPTLCKLIRVRSEDIRCLVQEIFETKIAPMIGATV</sequence>
<dbReference type="PROSITE" id="PS50190">
    <property type="entry name" value="SEC7"/>
    <property type="match status" value="1"/>
</dbReference>
<dbReference type="OrthoDB" id="430364at2759"/>
<keyword evidence="4" id="KW-0963">Cytoplasm</keyword>
<feature type="compositionally biased region" description="Low complexity" evidence="7">
    <location>
        <begin position="93"/>
        <end position="102"/>
    </location>
</feature>
<dbReference type="CDD" id="cd00171">
    <property type="entry name" value="Sec7"/>
    <property type="match status" value="1"/>
</dbReference>
<dbReference type="SUPFAM" id="SSF48371">
    <property type="entry name" value="ARM repeat"/>
    <property type="match status" value="1"/>
</dbReference>
<comment type="caution">
    <text evidence="9">The sequence shown here is derived from an EMBL/GenBank/DDBJ whole genome shotgun (WGS) entry which is preliminary data.</text>
</comment>
<keyword evidence="6" id="KW-0472">Membrane</keyword>
<evidence type="ECO:0000256" key="5">
    <source>
        <dbReference type="ARBA" id="ARBA00022927"/>
    </source>
</evidence>
<dbReference type="Pfam" id="PF16213">
    <property type="entry name" value="DCB"/>
    <property type="match status" value="1"/>
</dbReference>
<proteinExistence type="predicted"/>
<feature type="region of interest" description="Disordered" evidence="7">
    <location>
        <begin position="273"/>
        <end position="294"/>
    </location>
</feature>
<dbReference type="Pfam" id="PF09324">
    <property type="entry name" value="Sec7-like_HDS"/>
    <property type="match status" value="1"/>
</dbReference>
<keyword evidence="10" id="KW-1185">Reference proteome</keyword>
<feature type="region of interest" description="Disordered" evidence="7">
    <location>
        <begin position="584"/>
        <end position="603"/>
    </location>
</feature>
<dbReference type="Gene3D" id="1.10.1000.11">
    <property type="entry name" value="Arf Nucleotide-binding Site Opener,domain 2"/>
    <property type="match status" value="1"/>
</dbReference>
<dbReference type="InterPro" id="IPR015403">
    <property type="entry name" value="Mon2/Sec7/BIG1-like_HDS"/>
</dbReference>
<dbReference type="PANTHER" id="PTHR10663:SF375">
    <property type="entry name" value="LD29171P"/>
    <property type="match status" value="1"/>
</dbReference>
<dbReference type="GO" id="GO:0005737">
    <property type="term" value="C:cytoplasm"/>
    <property type="evidence" value="ECO:0007669"/>
    <property type="project" value="UniProtKB-SubCell"/>
</dbReference>
<gene>
    <name evidence="9" type="ORF">FisN_23Lh233</name>
</gene>
<dbReference type="SMART" id="SM00222">
    <property type="entry name" value="Sec7"/>
    <property type="match status" value="1"/>
</dbReference>
<accession>A0A1Z5JS85</accession>
<evidence type="ECO:0000256" key="1">
    <source>
        <dbReference type="ARBA" id="ARBA00004370"/>
    </source>
</evidence>
<dbReference type="SUPFAM" id="SSF48425">
    <property type="entry name" value="Sec7 domain"/>
    <property type="match status" value="1"/>
</dbReference>
<feature type="domain" description="SEC7" evidence="8">
    <location>
        <begin position="634"/>
        <end position="842"/>
    </location>
</feature>
<dbReference type="InterPro" id="IPR023394">
    <property type="entry name" value="Sec7_C_sf"/>
</dbReference>
<dbReference type="InterPro" id="IPR046455">
    <property type="entry name" value="Sec7/BIG1-like_C"/>
</dbReference>
<dbReference type="InParanoid" id="A0A1Z5JS85"/>
<evidence type="ECO:0000313" key="9">
    <source>
        <dbReference type="EMBL" id="GAX16638.1"/>
    </source>
</evidence>
<reference evidence="9 10" key="1">
    <citation type="journal article" date="2015" name="Plant Cell">
        <title>Oil accumulation by the oleaginous diatom Fistulifera solaris as revealed by the genome and transcriptome.</title>
        <authorList>
            <person name="Tanaka T."/>
            <person name="Maeda Y."/>
            <person name="Veluchamy A."/>
            <person name="Tanaka M."/>
            <person name="Abida H."/>
            <person name="Marechal E."/>
            <person name="Bowler C."/>
            <person name="Muto M."/>
            <person name="Sunaga Y."/>
            <person name="Tanaka M."/>
            <person name="Yoshino T."/>
            <person name="Taniguchi T."/>
            <person name="Fukuda Y."/>
            <person name="Nemoto M."/>
            <person name="Matsumoto M."/>
            <person name="Wong P.S."/>
            <person name="Aburatani S."/>
            <person name="Fujibuchi W."/>
        </authorList>
    </citation>
    <scope>NUCLEOTIDE SEQUENCE [LARGE SCALE GENOMIC DNA]</scope>
    <source>
        <strain evidence="9 10">JPCC DA0580</strain>
    </source>
</reference>
<evidence type="ECO:0000313" key="10">
    <source>
        <dbReference type="Proteomes" id="UP000198406"/>
    </source>
</evidence>
<evidence type="ECO:0000256" key="7">
    <source>
        <dbReference type="SAM" id="MobiDB-lite"/>
    </source>
</evidence>
<name>A0A1Z5JS85_FISSO</name>
<evidence type="ECO:0000256" key="2">
    <source>
        <dbReference type="ARBA" id="ARBA00004496"/>
    </source>
</evidence>
<dbReference type="FunFam" id="1.10.1000.11:FF:000002">
    <property type="entry name" value="Cytohesin 1"/>
    <property type="match status" value="1"/>
</dbReference>
<feature type="compositionally biased region" description="Polar residues" evidence="7">
    <location>
        <begin position="909"/>
        <end position="918"/>
    </location>
</feature>
<dbReference type="InterPro" id="IPR016024">
    <property type="entry name" value="ARM-type_fold"/>
</dbReference>
<dbReference type="GO" id="GO:0005085">
    <property type="term" value="F:guanyl-nucleotide exchange factor activity"/>
    <property type="evidence" value="ECO:0007669"/>
    <property type="project" value="InterPro"/>
</dbReference>
<organism evidence="9 10">
    <name type="scientific">Fistulifera solaris</name>
    <name type="common">Oleaginous diatom</name>
    <dbReference type="NCBI Taxonomy" id="1519565"/>
    <lineage>
        <taxon>Eukaryota</taxon>
        <taxon>Sar</taxon>
        <taxon>Stramenopiles</taxon>
        <taxon>Ochrophyta</taxon>
        <taxon>Bacillariophyta</taxon>
        <taxon>Bacillariophyceae</taxon>
        <taxon>Bacillariophycidae</taxon>
        <taxon>Naviculales</taxon>
        <taxon>Naviculaceae</taxon>
        <taxon>Fistulifera</taxon>
    </lineage>
</organism>
<dbReference type="Pfam" id="PF20252">
    <property type="entry name" value="BIG2_C"/>
    <property type="match status" value="1"/>
</dbReference>
<keyword evidence="3" id="KW-0813">Transport</keyword>
<dbReference type="InterPro" id="IPR000904">
    <property type="entry name" value="Sec7_dom"/>
</dbReference>
<keyword evidence="5" id="KW-0653">Protein transport</keyword>
<dbReference type="GO" id="GO:0032012">
    <property type="term" value="P:regulation of ARF protein signal transduction"/>
    <property type="evidence" value="ECO:0007669"/>
    <property type="project" value="InterPro"/>
</dbReference>
<feature type="region of interest" description="Disordered" evidence="7">
    <location>
        <begin position="91"/>
        <end position="119"/>
    </location>
</feature>
<dbReference type="EMBL" id="BDSP01000108">
    <property type="protein sequence ID" value="GAX16638.1"/>
    <property type="molecule type" value="Genomic_DNA"/>
</dbReference>
<comment type="subcellular location">
    <subcellularLocation>
        <location evidence="2">Cytoplasm</location>
    </subcellularLocation>
    <subcellularLocation>
        <location evidence="1">Membrane</location>
    </subcellularLocation>
</comment>
<dbReference type="Pfam" id="PF12783">
    <property type="entry name" value="Sec7-like_HUS"/>
    <property type="match status" value="1"/>
</dbReference>
<dbReference type="PANTHER" id="PTHR10663">
    <property type="entry name" value="GUANYL-NUCLEOTIDE EXCHANGE FACTOR"/>
    <property type="match status" value="1"/>
</dbReference>
<evidence type="ECO:0000256" key="6">
    <source>
        <dbReference type="ARBA" id="ARBA00023136"/>
    </source>
</evidence>
<evidence type="ECO:0000256" key="4">
    <source>
        <dbReference type="ARBA" id="ARBA00022490"/>
    </source>
</evidence>
<dbReference type="InterPro" id="IPR035999">
    <property type="entry name" value="Sec7_dom_sf"/>
</dbReference>
<evidence type="ECO:0000256" key="3">
    <source>
        <dbReference type="ARBA" id="ARBA00022448"/>
    </source>
</evidence>
<dbReference type="GO" id="GO:0015031">
    <property type="term" value="P:protein transport"/>
    <property type="evidence" value="ECO:0007669"/>
    <property type="project" value="UniProtKB-KW"/>
</dbReference>
<feature type="region of interest" description="Disordered" evidence="7">
    <location>
        <begin position="903"/>
        <end position="922"/>
    </location>
</feature>
<dbReference type="InterPro" id="IPR032629">
    <property type="entry name" value="DCB_dom"/>
</dbReference>
<dbReference type="InterPro" id="IPR032691">
    <property type="entry name" value="Mon2/Sec7/BIG1-like_HUS"/>
</dbReference>
<protein>
    <recommendedName>
        <fullName evidence="8">SEC7 domain-containing protein</fullName>
    </recommendedName>
</protein>
<dbReference type="Proteomes" id="UP000198406">
    <property type="component" value="Unassembled WGS sequence"/>
</dbReference>
<evidence type="ECO:0000259" key="8">
    <source>
        <dbReference type="PROSITE" id="PS50190"/>
    </source>
</evidence>
<dbReference type="Gene3D" id="1.10.220.20">
    <property type="match status" value="1"/>
</dbReference>
<feature type="region of interest" description="Disordered" evidence="7">
    <location>
        <begin position="1709"/>
        <end position="1728"/>
    </location>
</feature>